<evidence type="ECO:0000256" key="3">
    <source>
        <dbReference type="ARBA" id="ARBA00022448"/>
    </source>
</evidence>
<reference evidence="10" key="1">
    <citation type="submission" date="2016-10" db="EMBL/GenBank/DDBJ databases">
        <authorList>
            <person name="Varghese N."/>
            <person name="Submissions S."/>
        </authorList>
    </citation>
    <scope>NUCLEOTIDE SEQUENCE [LARGE SCALE GENOMIC DNA]</scope>
    <source>
        <strain evidence="10">DSM 18579</strain>
    </source>
</reference>
<keyword evidence="7 8" id="KW-0472">Membrane</keyword>
<dbReference type="STRING" id="1123402.SAMN02583745_02332"/>
<evidence type="ECO:0000256" key="6">
    <source>
        <dbReference type="ARBA" id="ARBA00022989"/>
    </source>
</evidence>
<feature type="transmembrane region" description="Helical" evidence="8">
    <location>
        <begin position="63"/>
        <end position="88"/>
    </location>
</feature>
<dbReference type="PANTHER" id="PTHR21716">
    <property type="entry name" value="TRANSMEMBRANE PROTEIN"/>
    <property type="match status" value="1"/>
</dbReference>
<dbReference type="EMBL" id="FOHV01000025">
    <property type="protein sequence ID" value="SET42983.1"/>
    <property type="molecule type" value="Genomic_DNA"/>
</dbReference>
<keyword evidence="3" id="KW-0813">Transport</keyword>
<organism evidence="9 10">
    <name type="scientific">Thorsellia anophelis DSM 18579</name>
    <dbReference type="NCBI Taxonomy" id="1123402"/>
    <lineage>
        <taxon>Bacteria</taxon>
        <taxon>Pseudomonadati</taxon>
        <taxon>Pseudomonadota</taxon>
        <taxon>Gammaproteobacteria</taxon>
        <taxon>Enterobacterales</taxon>
        <taxon>Thorselliaceae</taxon>
        <taxon>Thorsellia</taxon>
    </lineage>
</organism>
<keyword evidence="10" id="KW-1185">Reference proteome</keyword>
<feature type="transmembrane region" description="Helical" evidence="8">
    <location>
        <begin position="35"/>
        <end position="51"/>
    </location>
</feature>
<dbReference type="PROSITE" id="PS51257">
    <property type="entry name" value="PROKAR_LIPOPROTEIN"/>
    <property type="match status" value="1"/>
</dbReference>
<keyword evidence="5 8" id="KW-0812">Transmembrane</keyword>
<evidence type="ECO:0000256" key="7">
    <source>
        <dbReference type="ARBA" id="ARBA00023136"/>
    </source>
</evidence>
<evidence type="ECO:0000313" key="9">
    <source>
        <dbReference type="EMBL" id="SET42983.1"/>
    </source>
</evidence>
<sequence>MTTKNFDLTKILFSLMFIGLMLVGCLWILRPFLPGLIWASMVVIATWPMMLKLQSTLKCKRIVASTLMTLIILLIYVIPAILIVASVIKNSGFILNFTSNNQAVEVPELLILKDLPYIGESAYNTWQSVIASNGKVIINQIQPYVGQGVTWLVSQAANIGRFLLYSGLMVMFSFILYLNGELCANAIRRFAMRLAGNRGDNTVLLAGQAIRAVALGVVVTALAQSIFAGIGLGIAGVPAATLLTMIIFILCVAQLGALPILVPAVIWLFLSGQTTLGCILLVWTVIVTTMDAVLRPFLIKMGADLPMLLILGGVIGGLLGFGLIGLFIGPVVLAVSFRLIQAWVSEQDEMTEQQKQE</sequence>
<protein>
    <submittedName>
        <fullName evidence="9">Predicted PurR-regulated permease PerM</fullName>
    </submittedName>
</protein>
<dbReference type="OrthoDB" id="5298283at2"/>
<evidence type="ECO:0000313" key="10">
    <source>
        <dbReference type="Proteomes" id="UP000242642"/>
    </source>
</evidence>
<evidence type="ECO:0000256" key="5">
    <source>
        <dbReference type="ARBA" id="ARBA00022692"/>
    </source>
</evidence>
<dbReference type="PANTHER" id="PTHR21716:SF67">
    <property type="entry name" value="TRANSPORT PROTEIN YDIK-RELATED"/>
    <property type="match status" value="1"/>
</dbReference>
<dbReference type="InterPro" id="IPR002549">
    <property type="entry name" value="AI-2E-like"/>
</dbReference>
<gene>
    <name evidence="9" type="ORF">SAMN02583745_02332</name>
</gene>
<feature type="transmembrane region" description="Helical" evidence="8">
    <location>
        <begin position="12"/>
        <end position="29"/>
    </location>
</feature>
<accession>A0A1I0ED46</accession>
<evidence type="ECO:0000256" key="8">
    <source>
        <dbReference type="SAM" id="Phobius"/>
    </source>
</evidence>
<name>A0A1I0ED46_9GAMM</name>
<feature type="transmembrane region" description="Helical" evidence="8">
    <location>
        <begin position="162"/>
        <end position="180"/>
    </location>
</feature>
<feature type="transmembrane region" description="Helical" evidence="8">
    <location>
        <begin position="307"/>
        <end position="340"/>
    </location>
</feature>
<feature type="transmembrane region" description="Helical" evidence="8">
    <location>
        <begin position="201"/>
        <end position="223"/>
    </location>
</feature>
<keyword evidence="6 8" id="KW-1133">Transmembrane helix</keyword>
<comment type="subcellular location">
    <subcellularLocation>
        <location evidence="1">Cell membrane</location>
        <topology evidence="1">Multi-pass membrane protein</topology>
    </subcellularLocation>
</comment>
<keyword evidence="4" id="KW-1003">Cell membrane</keyword>
<proteinExistence type="inferred from homology"/>
<dbReference type="RefSeq" id="WP_093321288.1">
    <property type="nucleotide sequence ID" value="NZ_FOHV01000025.1"/>
</dbReference>
<evidence type="ECO:0000256" key="4">
    <source>
        <dbReference type="ARBA" id="ARBA00022475"/>
    </source>
</evidence>
<comment type="similarity">
    <text evidence="2">Belongs to the autoinducer-2 exporter (AI-2E) (TC 2.A.86) family.</text>
</comment>
<dbReference type="AlphaFoldDB" id="A0A1I0ED46"/>
<evidence type="ECO:0000256" key="2">
    <source>
        <dbReference type="ARBA" id="ARBA00009773"/>
    </source>
</evidence>
<dbReference type="GO" id="GO:0005886">
    <property type="term" value="C:plasma membrane"/>
    <property type="evidence" value="ECO:0007669"/>
    <property type="project" value="UniProtKB-SubCell"/>
</dbReference>
<feature type="transmembrane region" description="Helical" evidence="8">
    <location>
        <begin position="229"/>
        <end position="253"/>
    </location>
</feature>
<evidence type="ECO:0000256" key="1">
    <source>
        <dbReference type="ARBA" id="ARBA00004651"/>
    </source>
</evidence>
<dbReference type="Pfam" id="PF01594">
    <property type="entry name" value="AI-2E_transport"/>
    <property type="match status" value="1"/>
</dbReference>
<feature type="transmembrane region" description="Helical" evidence="8">
    <location>
        <begin position="265"/>
        <end position="287"/>
    </location>
</feature>
<dbReference type="NCBIfam" id="NF008216">
    <property type="entry name" value="PRK10983.1"/>
    <property type="match status" value="1"/>
</dbReference>
<dbReference type="Proteomes" id="UP000242642">
    <property type="component" value="Unassembled WGS sequence"/>
</dbReference>